<dbReference type="InterPro" id="IPR036390">
    <property type="entry name" value="WH_DNA-bd_sf"/>
</dbReference>
<evidence type="ECO:0000256" key="3">
    <source>
        <dbReference type="ARBA" id="ARBA00023163"/>
    </source>
</evidence>
<dbReference type="Gene3D" id="3.30.450.40">
    <property type="match status" value="1"/>
</dbReference>
<dbReference type="Gene3D" id="1.10.10.10">
    <property type="entry name" value="Winged helix-like DNA-binding domain superfamily/Winged helix DNA-binding domain"/>
    <property type="match status" value="1"/>
</dbReference>
<sequence length="286" mass="31319">MTSIEDSPQTVDPRRNSAGLRRDLELLEVLASATADGLGVLQVADLVGRDKGMVSRALATLAESALVSRDPITRNYRLGYRLYSLAARTFESHLVHVATPYLRQLEMATRETTHLCVLRGGNVLTLASEESDHDIRGRSWKGLTTAAWQTPSGRVLLSDWAEDELHQWYEIHGHDPAIITPTSPNMVMAESALMDEKNRVVTDFDSLKTEIDRIRKQGYATIDEEFESGVVAVSAPIYDSQHRIIAAINVSAPKPRFGARLNGAGTITARIAAEISAAIGTNARDS</sequence>
<dbReference type="SUPFAM" id="SSF55781">
    <property type="entry name" value="GAF domain-like"/>
    <property type="match status" value="1"/>
</dbReference>
<evidence type="ECO:0000256" key="1">
    <source>
        <dbReference type="ARBA" id="ARBA00023015"/>
    </source>
</evidence>
<protein>
    <submittedName>
        <fullName evidence="4">IclR family transcriptional regulator</fullName>
    </submittedName>
</protein>
<dbReference type="AlphaFoldDB" id="A0A4Y8KKV7"/>
<dbReference type="GO" id="GO:0045892">
    <property type="term" value="P:negative regulation of DNA-templated transcription"/>
    <property type="evidence" value="ECO:0007669"/>
    <property type="project" value="TreeGrafter"/>
</dbReference>
<keyword evidence="3" id="KW-0804">Transcription</keyword>
<keyword evidence="5" id="KW-1185">Reference proteome</keyword>
<proteinExistence type="predicted"/>
<comment type="caution">
    <text evidence="4">The sequence shown here is derived from an EMBL/GenBank/DDBJ whole genome shotgun (WGS) entry which is preliminary data.</text>
</comment>
<dbReference type="InterPro" id="IPR014757">
    <property type="entry name" value="Tscrpt_reg_IclR_C"/>
</dbReference>
<name>A0A4Y8KKV7_9MICO</name>
<gene>
    <name evidence="4" type="ORF">E3T53_16115</name>
</gene>
<accession>A0A4Y8KKV7</accession>
<reference evidence="4 5" key="1">
    <citation type="submission" date="2019-03" db="EMBL/GenBank/DDBJ databases">
        <title>Genomics of glacier-inhabiting Cryobacterium strains.</title>
        <authorList>
            <person name="Liu Q."/>
            <person name="Xin Y.-H."/>
        </authorList>
    </citation>
    <scope>NUCLEOTIDE SEQUENCE [LARGE SCALE GENOMIC DNA]</scope>
    <source>
        <strain evidence="4 5">CGMCC 1.4292</strain>
    </source>
</reference>
<dbReference type="EMBL" id="SOHQ01000044">
    <property type="protein sequence ID" value="TFD75329.1"/>
    <property type="molecule type" value="Genomic_DNA"/>
</dbReference>
<organism evidence="4 5">
    <name type="scientific">Cryobacterium psychrophilum</name>
    <dbReference type="NCBI Taxonomy" id="41988"/>
    <lineage>
        <taxon>Bacteria</taxon>
        <taxon>Bacillati</taxon>
        <taxon>Actinomycetota</taxon>
        <taxon>Actinomycetes</taxon>
        <taxon>Micrococcales</taxon>
        <taxon>Microbacteriaceae</taxon>
        <taxon>Cryobacterium</taxon>
    </lineage>
</organism>
<dbReference type="RefSeq" id="WP_134175697.1">
    <property type="nucleotide sequence ID" value="NZ_SODI01000002.1"/>
</dbReference>
<dbReference type="PROSITE" id="PS51078">
    <property type="entry name" value="ICLR_ED"/>
    <property type="match status" value="1"/>
</dbReference>
<dbReference type="Pfam" id="PF09339">
    <property type="entry name" value="HTH_IclR"/>
    <property type="match status" value="1"/>
</dbReference>
<evidence type="ECO:0000313" key="5">
    <source>
        <dbReference type="Proteomes" id="UP000298218"/>
    </source>
</evidence>
<dbReference type="Pfam" id="PF01614">
    <property type="entry name" value="IclR_C"/>
    <property type="match status" value="1"/>
</dbReference>
<dbReference type="SMART" id="SM00346">
    <property type="entry name" value="HTH_ICLR"/>
    <property type="match status" value="1"/>
</dbReference>
<keyword evidence="2" id="KW-0238">DNA-binding</keyword>
<dbReference type="OrthoDB" id="4924204at2"/>
<dbReference type="InterPro" id="IPR029016">
    <property type="entry name" value="GAF-like_dom_sf"/>
</dbReference>
<dbReference type="GO" id="GO:0003700">
    <property type="term" value="F:DNA-binding transcription factor activity"/>
    <property type="evidence" value="ECO:0007669"/>
    <property type="project" value="TreeGrafter"/>
</dbReference>
<dbReference type="InterPro" id="IPR005471">
    <property type="entry name" value="Tscrpt_reg_IclR_N"/>
</dbReference>
<evidence type="ECO:0000313" key="4">
    <source>
        <dbReference type="EMBL" id="TFD75329.1"/>
    </source>
</evidence>
<dbReference type="Proteomes" id="UP000298218">
    <property type="component" value="Unassembled WGS sequence"/>
</dbReference>
<dbReference type="InterPro" id="IPR050707">
    <property type="entry name" value="HTH_MetabolicPath_Reg"/>
</dbReference>
<dbReference type="GO" id="GO:0003677">
    <property type="term" value="F:DNA binding"/>
    <property type="evidence" value="ECO:0007669"/>
    <property type="project" value="UniProtKB-KW"/>
</dbReference>
<dbReference type="InterPro" id="IPR036388">
    <property type="entry name" value="WH-like_DNA-bd_sf"/>
</dbReference>
<evidence type="ECO:0000256" key="2">
    <source>
        <dbReference type="ARBA" id="ARBA00023125"/>
    </source>
</evidence>
<dbReference type="PROSITE" id="PS51077">
    <property type="entry name" value="HTH_ICLR"/>
    <property type="match status" value="1"/>
</dbReference>
<keyword evidence="1" id="KW-0805">Transcription regulation</keyword>
<dbReference type="PANTHER" id="PTHR30136">
    <property type="entry name" value="HELIX-TURN-HELIX TRANSCRIPTIONAL REGULATOR, ICLR FAMILY"/>
    <property type="match status" value="1"/>
</dbReference>
<dbReference type="SUPFAM" id="SSF46785">
    <property type="entry name" value="Winged helix' DNA-binding domain"/>
    <property type="match status" value="1"/>
</dbReference>
<dbReference type="PANTHER" id="PTHR30136:SF24">
    <property type="entry name" value="HTH-TYPE TRANSCRIPTIONAL REPRESSOR ALLR"/>
    <property type="match status" value="1"/>
</dbReference>